<reference evidence="1" key="1">
    <citation type="submission" date="2020-01" db="EMBL/GenBank/DDBJ databases">
        <title>Novel CRESS-DNA virus.</title>
        <authorList>
            <person name="Liu Q."/>
            <person name="Shan T."/>
            <person name="Yang S."/>
            <person name="Zhang W."/>
        </authorList>
    </citation>
    <scope>NUCLEOTIDE SEQUENCE</scope>
    <source>
        <strain evidence="1">Brs113cir1</strain>
    </source>
</reference>
<accession>A0A6M9Z8R3</accession>
<evidence type="ECO:0000313" key="2">
    <source>
        <dbReference type="EMBL" id="QKN88892.1"/>
    </source>
</evidence>
<name>A0A6M9Z8R3_9VIRU</name>
<evidence type="ECO:0000313" key="3">
    <source>
        <dbReference type="EMBL" id="QKN88895.1"/>
    </source>
</evidence>
<evidence type="ECO:0000313" key="1">
    <source>
        <dbReference type="EMBL" id="QJI53703.1"/>
    </source>
</evidence>
<reference evidence="2" key="2">
    <citation type="submission" date="2020-01" db="EMBL/GenBank/DDBJ databases">
        <title>Viral genomes from wild and zoo birds in China.</title>
        <authorList>
            <person name="Yao Y."/>
            <person name="Shan T."/>
            <person name="Yang S."/>
            <person name="Zhang W."/>
        </authorList>
    </citation>
    <scope>NUCLEOTIDE SEQUENCE</scope>
    <source>
        <strain evidence="2">Rtr167cir1</strain>
        <strain evidence="3">Thr095cir1nc</strain>
    </source>
</reference>
<dbReference type="EMBL" id="MN928934">
    <property type="protein sequence ID" value="QJI53703.1"/>
    <property type="molecule type" value="Genomic_DNA"/>
</dbReference>
<protein>
    <submittedName>
        <fullName evidence="2">Capsid protein</fullName>
    </submittedName>
</protein>
<dbReference type="EMBL" id="MT138071">
    <property type="protein sequence ID" value="QKN88895.1"/>
    <property type="molecule type" value="Genomic_DNA"/>
</dbReference>
<organism evidence="2">
    <name type="scientific">Cressdnaviricota sp</name>
    <dbReference type="NCBI Taxonomy" id="2748378"/>
    <lineage>
        <taxon>Viruses</taxon>
        <taxon>Monodnaviria</taxon>
        <taxon>Shotokuvirae</taxon>
        <taxon>Cressdnaviricota</taxon>
    </lineage>
</organism>
<dbReference type="EMBL" id="MT138069">
    <property type="protein sequence ID" value="QKN88892.1"/>
    <property type="molecule type" value="Genomic_DNA"/>
</dbReference>
<proteinExistence type="predicted"/>
<sequence>MYFKRRTYSRRPTYRRRYPTRRVTYKRPVVRRTYKKRNPAKRIVKRRFKGIQQFQFAKVLNTSQEVRTASASVEFYPLWTSQFFNSASDKFFNDNLTNYAQVMPLGFSVVFKDFSICGAGLTTPLTSIAGNVALYTFMDSCNIYPATSQMSYQNMRDLVGAKTIHLSSKKKSVKYAWYVPKSVRRYVPCATFKSTWNAATNQLKDALETVFGIDNLMVPKYIYVTQDDVSQIGAAKISYTIEWRFYFRFYGRIQDDDSSLTQVRYVETTGTETQIPKSRQPRSFVYPEESTSYSDAVTIERDQTLDSVIASLSNIEITPN</sequence>